<accession>A0A4R0K5T3</accession>
<dbReference type="OrthoDB" id="3178131at2"/>
<dbReference type="EMBL" id="SJKB01000025">
    <property type="protein sequence ID" value="TCC50365.1"/>
    <property type="molecule type" value="Genomic_DNA"/>
</dbReference>
<dbReference type="GO" id="GO:0006355">
    <property type="term" value="P:regulation of DNA-templated transcription"/>
    <property type="evidence" value="ECO:0007669"/>
    <property type="project" value="InterPro"/>
</dbReference>
<keyword evidence="2" id="KW-0238">DNA-binding</keyword>
<gene>
    <name evidence="6" type="ORF">E0H73_41785</name>
</gene>
<dbReference type="PANTHER" id="PTHR44688">
    <property type="entry name" value="DNA-BINDING TRANSCRIPTIONAL ACTIVATOR DEVR_DOSR"/>
    <property type="match status" value="1"/>
</dbReference>
<comment type="caution">
    <text evidence="6">The sequence shown here is derived from an EMBL/GenBank/DDBJ whole genome shotgun (WGS) entry which is preliminary data.</text>
</comment>
<evidence type="ECO:0000313" key="7">
    <source>
        <dbReference type="Proteomes" id="UP000291144"/>
    </source>
</evidence>
<dbReference type="InterPro" id="IPR036388">
    <property type="entry name" value="WH-like_DNA-bd_sf"/>
</dbReference>
<dbReference type="GO" id="GO:0003677">
    <property type="term" value="F:DNA binding"/>
    <property type="evidence" value="ECO:0007669"/>
    <property type="project" value="UniProtKB-KW"/>
</dbReference>
<reference evidence="6 7" key="1">
    <citation type="submission" date="2019-02" db="EMBL/GenBank/DDBJ databases">
        <title>Kribbella capetownensis sp. nov. and Kribbella speibonae sp. nov., isolated from soil.</title>
        <authorList>
            <person name="Curtis S.M."/>
            <person name="Norton I."/>
            <person name="Everest G.J."/>
            <person name="Meyers P.R."/>
        </authorList>
    </citation>
    <scope>NUCLEOTIDE SEQUENCE [LARGE SCALE GENOMIC DNA]</scope>
    <source>
        <strain evidence="6 7">NRRL B-24813</strain>
    </source>
</reference>
<evidence type="ECO:0000256" key="1">
    <source>
        <dbReference type="ARBA" id="ARBA00023015"/>
    </source>
</evidence>
<organism evidence="6 7">
    <name type="scientific">Kribbella pittospori</name>
    <dbReference type="NCBI Taxonomy" id="722689"/>
    <lineage>
        <taxon>Bacteria</taxon>
        <taxon>Bacillati</taxon>
        <taxon>Actinomycetota</taxon>
        <taxon>Actinomycetes</taxon>
        <taxon>Propionibacteriales</taxon>
        <taxon>Kribbellaceae</taxon>
        <taxon>Kribbella</taxon>
    </lineage>
</organism>
<evidence type="ECO:0000256" key="2">
    <source>
        <dbReference type="ARBA" id="ARBA00023125"/>
    </source>
</evidence>
<keyword evidence="1" id="KW-0805">Transcription regulation</keyword>
<proteinExistence type="predicted"/>
<dbReference type="PROSITE" id="PS00622">
    <property type="entry name" value="HTH_LUXR_1"/>
    <property type="match status" value="1"/>
</dbReference>
<dbReference type="Gene3D" id="1.10.10.10">
    <property type="entry name" value="Winged helix-like DNA-binding domain superfamily/Winged helix DNA-binding domain"/>
    <property type="match status" value="1"/>
</dbReference>
<evidence type="ECO:0000259" key="5">
    <source>
        <dbReference type="PROSITE" id="PS50043"/>
    </source>
</evidence>
<dbReference type="CDD" id="cd06170">
    <property type="entry name" value="LuxR_C_like"/>
    <property type="match status" value="1"/>
</dbReference>
<dbReference type="InterPro" id="IPR016032">
    <property type="entry name" value="Sig_transdc_resp-reg_C-effctor"/>
</dbReference>
<evidence type="ECO:0000256" key="4">
    <source>
        <dbReference type="SAM" id="MobiDB-lite"/>
    </source>
</evidence>
<feature type="region of interest" description="Disordered" evidence="4">
    <location>
        <begin position="1"/>
        <end position="20"/>
    </location>
</feature>
<dbReference type="Proteomes" id="UP000291144">
    <property type="component" value="Unassembled WGS sequence"/>
</dbReference>
<evidence type="ECO:0000313" key="6">
    <source>
        <dbReference type="EMBL" id="TCC50365.1"/>
    </source>
</evidence>
<dbReference type="PRINTS" id="PR00038">
    <property type="entry name" value="HTHLUXR"/>
</dbReference>
<dbReference type="SUPFAM" id="SSF46894">
    <property type="entry name" value="C-terminal effector domain of the bipartite response regulators"/>
    <property type="match status" value="1"/>
</dbReference>
<dbReference type="AlphaFoldDB" id="A0A4R0K5T3"/>
<dbReference type="InterPro" id="IPR000792">
    <property type="entry name" value="Tscrpt_reg_LuxR_C"/>
</dbReference>
<dbReference type="Pfam" id="PF00196">
    <property type="entry name" value="GerE"/>
    <property type="match status" value="1"/>
</dbReference>
<evidence type="ECO:0000256" key="3">
    <source>
        <dbReference type="ARBA" id="ARBA00023163"/>
    </source>
</evidence>
<feature type="domain" description="HTH luxR-type" evidence="5">
    <location>
        <begin position="87"/>
        <end position="152"/>
    </location>
</feature>
<dbReference type="PANTHER" id="PTHR44688:SF16">
    <property type="entry name" value="DNA-BINDING TRANSCRIPTIONAL ACTIVATOR DEVR_DOSR"/>
    <property type="match status" value="1"/>
</dbReference>
<dbReference type="RefSeq" id="WP_131366192.1">
    <property type="nucleotide sequence ID" value="NZ_SJKB01000025.1"/>
</dbReference>
<dbReference type="PROSITE" id="PS50043">
    <property type="entry name" value="HTH_LUXR_2"/>
    <property type="match status" value="1"/>
</dbReference>
<sequence length="155" mass="17059">MSGSSGSPPPDRPRSRQLASARPLTRQLVEIASVLRAFDVQYAALMMHRTVAELLPSVHEAMAIGVLVERGQQLAYNDIAECSPERPSFGWGSLTAAELRVARLASEGLTNQQIADRLELSRHTVESHLRHAFRKLDIGSRVELTRMVVIHDPAG</sequence>
<protein>
    <submittedName>
        <fullName evidence="6">LuxR family transcriptional regulator</fullName>
    </submittedName>
</protein>
<keyword evidence="3" id="KW-0804">Transcription</keyword>
<keyword evidence="7" id="KW-1185">Reference proteome</keyword>
<dbReference type="SMART" id="SM00421">
    <property type="entry name" value="HTH_LUXR"/>
    <property type="match status" value="1"/>
</dbReference>
<name>A0A4R0K5T3_9ACTN</name>